<dbReference type="GeneID" id="115269881"/>
<name>A0ABM1Z0M8_AEDAL</name>
<feature type="coiled-coil region" evidence="7">
    <location>
        <begin position="295"/>
        <end position="343"/>
    </location>
</feature>
<evidence type="ECO:0000313" key="10">
    <source>
        <dbReference type="Proteomes" id="UP000069940"/>
    </source>
</evidence>
<evidence type="ECO:0000256" key="3">
    <source>
        <dbReference type="ARBA" id="ARBA00022771"/>
    </source>
</evidence>
<keyword evidence="10" id="KW-1185">Reference proteome</keyword>
<dbReference type="PROSITE" id="PS50950">
    <property type="entry name" value="ZF_THAP"/>
    <property type="match status" value="1"/>
</dbReference>
<keyword evidence="3 6" id="KW-0863">Zinc-finger</keyword>
<evidence type="ECO:0000256" key="7">
    <source>
        <dbReference type="SAM" id="Coils"/>
    </source>
</evidence>
<organism evidence="9 10">
    <name type="scientific">Aedes albopictus</name>
    <name type="common">Asian tiger mosquito</name>
    <name type="synonym">Stegomyia albopicta</name>
    <dbReference type="NCBI Taxonomy" id="7160"/>
    <lineage>
        <taxon>Eukaryota</taxon>
        <taxon>Metazoa</taxon>
        <taxon>Ecdysozoa</taxon>
        <taxon>Arthropoda</taxon>
        <taxon>Hexapoda</taxon>
        <taxon>Insecta</taxon>
        <taxon>Pterygota</taxon>
        <taxon>Neoptera</taxon>
        <taxon>Endopterygota</taxon>
        <taxon>Diptera</taxon>
        <taxon>Nematocera</taxon>
        <taxon>Culicoidea</taxon>
        <taxon>Culicidae</taxon>
        <taxon>Culicinae</taxon>
        <taxon>Aedini</taxon>
        <taxon>Aedes</taxon>
        <taxon>Stegomyia</taxon>
    </lineage>
</organism>
<dbReference type="EnsemblMetazoa" id="AALFPA23_013871.R20130">
    <property type="protein sequence ID" value="AALFPA23_013871.P20130"/>
    <property type="gene ID" value="AALFPA23_013871"/>
</dbReference>
<dbReference type="Pfam" id="PF13359">
    <property type="entry name" value="DDE_Tnp_4"/>
    <property type="match status" value="1"/>
</dbReference>
<comment type="cofactor">
    <cofactor evidence="1">
        <name>a divalent metal cation</name>
        <dbReference type="ChEBI" id="CHEBI:60240"/>
    </cofactor>
</comment>
<keyword evidence="2" id="KW-0479">Metal-binding</keyword>
<evidence type="ECO:0000256" key="5">
    <source>
        <dbReference type="ARBA" id="ARBA00023125"/>
    </source>
</evidence>
<reference evidence="10" key="1">
    <citation type="journal article" date="2015" name="Proc. Natl. Acad. Sci. U.S.A.">
        <title>Genome sequence of the Asian Tiger mosquito, Aedes albopictus, reveals insights into its biology, genetics, and evolution.</title>
        <authorList>
            <person name="Chen X.G."/>
            <person name="Jiang X."/>
            <person name="Gu J."/>
            <person name="Xu M."/>
            <person name="Wu Y."/>
            <person name="Deng Y."/>
            <person name="Zhang C."/>
            <person name="Bonizzoni M."/>
            <person name="Dermauw W."/>
            <person name="Vontas J."/>
            <person name="Armbruster P."/>
            <person name="Huang X."/>
            <person name="Yang Y."/>
            <person name="Zhang H."/>
            <person name="He W."/>
            <person name="Peng H."/>
            <person name="Liu Y."/>
            <person name="Wu K."/>
            <person name="Chen J."/>
            <person name="Lirakis M."/>
            <person name="Topalis P."/>
            <person name="Van Leeuwen T."/>
            <person name="Hall A.B."/>
            <person name="Jiang X."/>
            <person name="Thorpe C."/>
            <person name="Mueller R.L."/>
            <person name="Sun C."/>
            <person name="Waterhouse R.M."/>
            <person name="Yan G."/>
            <person name="Tu Z.J."/>
            <person name="Fang X."/>
            <person name="James A.A."/>
        </authorList>
    </citation>
    <scope>NUCLEOTIDE SEQUENCE [LARGE SCALE GENOMIC DNA]</scope>
    <source>
        <strain evidence="10">Foshan</strain>
    </source>
</reference>
<dbReference type="Pfam" id="PF05485">
    <property type="entry name" value="THAP"/>
    <property type="match status" value="1"/>
</dbReference>
<keyword evidence="4" id="KW-0862">Zinc</keyword>
<dbReference type="InterPro" id="IPR006612">
    <property type="entry name" value="THAP_Znf"/>
</dbReference>
<evidence type="ECO:0000256" key="6">
    <source>
        <dbReference type="PROSITE-ProRule" id="PRU00309"/>
    </source>
</evidence>
<dbReference type="Proteomes" id="UP000069940">
    <property type="component" value="Unassembled WGS sequence"/>
</dbReference>
<evidence type="ECO:0000259" key="8">
    <source>
        <dbReference type="PROSITE" id="PS50950"/>
    </source>
</evidence>
<reference evidence="9" key="2">
    <citation type="submission" date="2025-05" db="UniProtKB">
        <authorList>
            <consortium name="EnsemblMetazoa"/>
        </authorList>
    </citation>
    <scope>IDENTIFICATION</scope>
    <source>
        <strain evidence="9">Foshan</strain>
    </source>
</reference>
<evidence type="ECO:0000313" key="9">
    <source>
        <dbReference type="EnsemblMetazoa" id="AALFPA23_013871.P20130"/>
    </source>
</evidence>
<keyword evidence="7" id="KW-0175">Coiled coil</keyword>
<evidence type="ECO:0000256" key="2">
    <source>
        <dbReference type="ARBA" id="ARBA00022723"/>
    </source>
</evidence>
<dbReference type="SMART" id="SM00980">
    <property type="entry name" value="THAP"/>
    <property type="match status" value="1"/>
</dbReference>
<evidence type="ECO:0000256" key="4">
    <source>
        <dbReference type="ARBA" id="ARBA00022833"/>
    </source>
</evidence>
<accession>A0ABM1Z0M8</accession>
<dbReference type="PANTHER" id="PTHR23080">
    <property type="entry name" value="THAP DOMAIN PROTEIN"/>
    <property type="match status" value="1"/>
</dbReference>
<keyword evidence="5 6" id="KW-0238">DNA-binding</keyword>
<dbReference type="PANTHER" id="PTHR23080:SF139">
    <property type="entry name" value="DDE TNP4 DOMAIN-CONTAINING PROTEIN"/>
    <property type="match status" value="1"/>
</dbReference>
<dbReference type="InterPro" id="IPR027806">
    <property type="entry name" value="HARBI1_dom"/>
</dbReference>
<sequence length="630" mass="70795">MAGVRFWCAVPGCTSKVKKSSKENGTFYRFPDSARYKVVHLQNLAKIRLQKWMQAIPKPRMVTKRVCAKHFVKGFPAALTHTNDVDWTPTLHLQATVENVPSDDPVVLSASSGSVAVQVPAMRTNERRVGDVANYGINRNPFSNRMDRLFHDVQPENLIEPIDTDATNVYDESTVASHMRNGIMIGTEDVCKVNLSSIGDKPDSAMESTTPVRIDVPLRSIQLFQRDATSFEKKISGSSVIITKDSVTLQHNTMKGNDKQTPAAAKKLVSYTSQHVQATPLVRCHGTQTDKFSDVELLKRNVKEKNTEIGELKRNAAIQEAEIEGLRKRVRRTKVDLQTLQDRPADTKFYTGLDDSRVVHTLFSIIRPHMLAPLNLSKEQVFLMTLQKLRFNYFFKNLSISYEVCPATAAKYFFSTIYTIYHVMHNVVHWPERSILKKHTPQCFKDVFGDSVTVIIDCFEIRAEKPSNPIAAAKQWSEYKKSNTLKYLVGISSAGSVIFVSKGYGGRASDKTIAKSSGFLANILEGDVVLADRGFLIDEEVQAKNATLNMPAFRKNGGQLSPVEIENTRRIATVRIHVERAIGQIKEKFKIIKNNVPMSLMLRKHNNVMAMDMIVFVSCILVNMCKPIVN</sequence>
<dbReference type="SUPFAM" id="SSF57716">
    <property type="entry name" value="Glucocorticoid receptor-like (DNA-binding domain)"/>
    <property type="match status" value="1"/>
</dbReference>
<protein>
    <recommendedName>
        <fullName evidence="8">THAP-type domain-containing protein</fullName>
    </recommendedName>
</protein>
<evidence type="ECO:0000256" key="1">
    <source>
        <dbReference type="ARBA" id="ARBA00001968"/>
    </source>
</evidence>
<dbReference type="RefSeq" id="XP_062710986.1">
    <property type="nucleotide sequence ID" value="XM_062855002.1"/>
</dbReference>
<feature type="domain" description="THAP-type" evidence="8">
    <location>
        <begin position="1"/>
        <end position="92"/>
    </location>
</feature>
<proteinExistence type="predicted"/>